<dbReference type="KEGG" id="fer:FNB15_03600"/>
<dbReference type="Proteomes" id="UP000317496">
    <property type="component" value="Chromosome"/>
</dbReference>
<gene>
    <name evidence="1" type="ORF">FNB15_03600</name>
</gene>
<accession>A0A516GY02</accession>
<sequence length="172" mass="19317">MRLHGFHVIWHPDLGIYLGEGEPEQSVADLPFARHVWSTSPNLLLSAPVYRSQEDAVTSTEHLPAGWVLRPILADLIVHGRVFASMLACMEAGLPPWMPAFDYRSDAYCRSADVGPLVAAIESQLSRYQGLLRIEWEVLPIGLRWGVYPTDPAKTEQALIARDRQDASAYWH</sequence>
<evidence type="ECO:0000313" key="2">
    <source>
        <dbReference type="Proteomes" id="UP000317496"/>
    </source>
</evidence>
<organism evidence="1 2">
    <name type="scientific">Ferrovibrio terrae</name>
    <dbReference type="NCBI Taxonomy" id="2594003"/>
    <lineage>
        <taxon>Bacteria</taxon>
        <taxon>Pseudomonadati</taxon>
        <taxon>Pseudomonadota</taxon>
        <taxon>Alphaproteobacteria</taxon>
        <taxon>Rhodospirillales</taxon>
        <taxon>Rhodospirillaceae</taxon>
        <taxon>Ferrovibrio</taxon>
    </lineage>
</organism>
<dbReference type="OrthoDB" id="164285at2"/>
<dbReference type="EMBL" id="CP041636">
    <property type="protein sequence ID" value="QDO96419.1"/>
    <property type="molecule type" value="Genomic_DNA"/>
</dbReference>
<dbReference type="RefSeq" id="WP_144067400.1">
    <property type="nucleotide sequence ID" value="NZ_CP041636.1"/>
</dbReference>
<evidence type="ECO:0000313" key="1">
    <source>
        <dbReference type="EMBL" id="QDO96419.1"/>
    </source>
</evidence>
<proteinExistence type="predicted"/>
<dbReference type="AlphaFoldDB" id="A0A516GY02"/>
<name>A0A516GY02_9PROT</name>
<protein>
    <submittedName>
        <fullName evidence="1">Uncharacterized protein</fullName>
    </submittedName>
</protein>
<keyword evidence="2" id="KW-1185">Reference proteome</keyword>
<reference evidence="1 2" key="1">
    <citation type="submission" date="2019-07" db="EMBL/GenBank/DDBJ databases">
        <title>Genome sequencing for Ferrovibrio sp. K5.</title>
        <authorList>
            <person name="Park S.-J."/>
        </authorList>
    </citation>
    <scope>NUCLEOTIDE SEQUENCE [LARGE SCALE GENOMIC DNA]</scope>
    <source>
        <strain evidence="1 2">K5</strain>
    </source>
</reference>